<evidence type="ECO:0000313" key="12">
    <source>
        <dbReference type="Proteomes" id="UP000620104"/>
    </source>
</evidence>
<dbReference type="Gene3D" id="3.30.70.1620">
    <property type="match status" value="1"/>
</dbReference>
<dbReference type="PIRSF" id="PIRSF005719">
    <property type="entry name" value="SMC"/>
    <property type="match status" value="1"/>
</dbReference>
<organism evidence="11 12">
    <name type="scientific">Naganishia liquefaciens</name>
    <dbReference type="NCBI Taxonomy" id="104408"/>
    <lineage>
        <taxon>Eukaryota</taxon>
        <taxon>Fungi</taxon>
        <taxon>Dikarya</taxon>
        <taxon>Basidiomycota</taxon>
        <taxon>Agaricomycotina</taxon>
        <taxon>Tremellomycetes</taxon>
        <taxon>Filobasidiales</taxon>
        <taxon>Filobasidiaceae</taxon>
        <taxon>Naganishia</taxon>
    </lineage>
</organism>
<dbReference type="Pfam" id="PF06470">
    <property type="entry name" value="SMC_hinge"/>
    <property type="match status" value="1"/>
</dbReference>
<feature type="domain" description="SMC hinge" evidence="10">
    <location>
        <begin position="523"/>
        <end position="635"/>
    </location>
</feature>
<dbReference type="GO" id="GO:0005634">
    <property type="term" value="C:nucleus"/>
    <property type="evidence" value="ECO:0007669"/>
    <property type="project" value="UniProtKB-SubCell"/>
</dbReference>
<dbReference type="AlphaFoldDB" id="A0A8H3YBX3"/>
<dbReference type="InterPro" id="IPR010935">
    <property type="entry name" value="SMC_hinge"/>
</dbReference>
<dbReference type="SMART" id="SM00968">
    <property type="entry name" value="SMC_hinge"/>
    <property type="match status" value="1"/>
</dbReference>
<dbReference type="InterPro" id="IPR041741">
    <property type="entry name" value="SMC3_ABC_euk"/>
</dbReference>
<dbReference type="SUPFAM" id="SSF52540">
    <property type="entry name" value="P-loop containing nucleoside triphosphate hydrolases"/>
    <property type="match status" value="1"/>
</dbReference>
<dbReference type="GO" id="GO:0051276">
    <property type="term" value="P:chromosome organization"/>
    <property type="evidence" value="ECO:0007669"/>
    <property type="project" value="InterPro"/>
</dbReference>
<dbReference type="Gene3D" id="1.20.1060.20">
    <property type="match status" value="1"/>
</dbReference>
<dbReference type="Gene3D" id="3.40.50.300">
    <property type="entry name" value="P-loop containing nucleotide triphosphate hydrolases"/>
    <property type="match status" value="2"/>
</dbReference>
<evidence type="ECO:0000256" key="5">
    <source>
        <dbReference type="ARBA" id="ARBA00023054"/>
    </source>
</evidence>
<dbReference type="FunFam" id="3.40.50.300:FF:000370">
    <property type="entry name" value="Structural maintenance of chromosomes 3"/>
    <property type="match status" value="1"/>
</dbReference>
<evidence type="ECO:0000256" key="1">
    <source>
        <dbReference type="ARBA" id="ARBA00004123"/>
    </source>
</evidence>
<dbReference type="OrthoDB" id="431497at2759"/>
<feature type="coiled-coil region" evidence="9">
    <location>
        <begin position="979"/>
        <end position="1006"/>
    </location>
</feature>
<protein>
    <recommendedName>
        <fullName evidence="8">Structural maintenance of chromosomes protein</fullName>
    </recommendedName>
</protein>
<feature type="coiled-coil region" evidence="9">
    <location>
        <begin position="449"/>
        <end position="476"/>
    </location>
</feature>
<dbReference type="EMBL" id="BLZA01000002">
    <property type="protein sequence ID" value="GHJ83724.1"/>
    <property type="molecule type" value="Genomic_DNA"/>
</dbReference>
<keyword evidence="3" id="KW-0132">Cell division</keyword>
<dbReference type="Proteomes" id="UP000620104">
    <property type="component" value="Unassembled WGS sequence"/>
</dbReference>
<evidence type="ECO:0000313" key="11">
    <source>
        <dbReference type="EMBL" id="GHJ83724.1"/>
    </source>
</evidence>
<evidence type="ECO:0000256" key="2">
    <source>
        <dbReference type="ARBA" id="ARBA00005917"/>
    </source>
</evidence>
<dbReference type="Pfam" id="PF02463">
    <property type="entry name" value="SMC_N"/>
    <property type="match status" value="1"/>
</dbReference>
<keyword evidence="5 9" id="KW-0175">Coiled coil</keyword>
<feature type="coiled-coil region" evidence="9">
    <location>
        <begin position="261"/>
        <end position="420"/>
    </location>
</feature>
<dbReference type="GO" id="GO:0051301">
    <property type="term" value="P:cell division"/>
    <property type="evidence" value="ECO:0007669"/>
    <property type="project" value="UniProtKB-KW"/>
</dbReference>
<dbReference type="SUPFAM" id="SSF75553">
    <property type="entry name" value="Smc hinge domain"/>
    <property type="match status" value="1"/>
</dbReference>
<comment type="similarity">
    <text evidence="2">Belongs to the SMC family. SMC3 subfamily.</text>
</comment>
<comment type="caution">
    <text evidence="11">The sequence shown here is derived from an EMBL/GenBank/DDBJ whole genome shotgun (WGS) entry which is preliminary data.</text>
</comment>
<feature type="coiled-coil region" evidence="9">
    <location>
        <begin position="855"/>
        <end position="903"/>
    </location>
</feature>
<dbReference type="GO" id="GO:0005694">
    <property type="term" value="C:chromosome"/>
    <property type="evidence" value="ECO:0007669"/>
    <property type="project" value="InterPro"/>
</dbReference>
<dbReference type="CDD" id="cd03272">
    <property type="entry name" value="ABC_SMC3_euk"/>
    <property type="match status" value="1"/>
</dbReference>
<proteinExistence type="inferred from homology"/>
<accession>A0A8H3YBX3</accession>
<dbReference type="FunFam" id="3.40.50.300:FF:000424">
    <property type="entry name" value="Structural maintenance of chromosomes 3"/>
    <property type="match status" value="1"/>
</dbReference>
<dbReference type="GO" id="GO:0007059">
    <property type="term" value="P:chromosome segregation"/>
    <property type="evidence" value="ECO:0007669"/>
    <property type="project" value="UniProtKB-ARBA"/>
</dbReference>
<dbReference type="InterPro" id="IPR027417">
    <property type="entry name" value="P-loop_NTPase"/>
</dbReference>
<keyword evidence="12" id="KW-1185">Reference proteome</keyword>
<evidence type="ECO:0000256" key="3">
    <source>
        <dbReference type="ARBA" id="ARBA00022618"/>
    </source>
</evidence>
<gene>
    <name evidence="11" type="ORF">NliqN6_0126</name>
</gene>
<evidence type="ECO:0000259" key="10">
    <source>
        <dbReference type="SMART" id="SM00968"/>
    </source>
</evidence>
<dbReference type="InterPro" id="IPR003395">
    <property type="entry name" value="RecF/RecN/SMC_N"/>
</dbReference>
<keyword evidence="4" id="KW-0498">Mitosis</keyword>
<sequence>MYIKTITIHGFKSYKDQPAVDPFSPRHNVVVGRNGSGKSNFFMAIRFVLGDAYERMTREERAGLLHEGTGKTTTLSAFVELVFDNSDGRFPTSSNETILRRTIGLKKDEYTLDRKSSSKAEVLNLLESAGFSRSNPYYIVPQGRITSLTNMRDSERLDLLKEIAGTSVYENKRQESLRILEETQAKRDKIVDLLGRIEERLEELQAEQKELDKFTVHDRERRCLEYTLYQKELDEVDQALARIEDGRRADVDSDNHKREEFIRREEEIKTLETSLAEARRRLETAQLALDTSQADHADLIRARTELECQLDDARQLEEDGEVRRDRWEQELREVGERMNEVEEQVGEVGPALEEARREERAVQQRLETAQAKLDALYAKQGRSDRFPDAASRDAFLVSEIASLEAALADAQADLARQRALVAERMTKAEQVGVQKREREREAAECKVTVEDRRAEVERLRVEINAKQEQRKTLLKEDGKLEHTVASMRSEKEQADRSLFGTMDRDTNRGLQAVSRIVKSLRLEGVYGPLYSLFEVEERYKTAVEVTAGNSLFHVVVDNDSTATRILDVMNQEDSGRVTFMPLNRLRTQNGQVPSGQDAIPMVSKLKFLPAYRLAFDQVFGRTIVCPDLVTCGQYTRSHGVSAITLDGDRVDRKGALTGGYLDTRRSRLDAIRASKSWNQKYEQETARQREIKQAIVRLEQEISIATGNIEVAESDRKRTMDRAQPLLAEIHRLQREQERLRESVTEAENECATLERDCQTLQTRIEAYRQEMDAPFEQNLSAAERQQMQELVEQVSADRDALAEVSEKRSQLASRKNLLQIELDEDLARRREELENRIGRHDMQSTVEASQPASLGTKENELRALRTSVEDLEVSIEETQAEIEELGKEIATDSSRLDELQAAQMENSRGILRAQKAVQRYITKRQTLLTRKDECNKSIRDLGVLPDEAYTKYVDEPSEKLVKKLHKVNDKLKGYSHVNKRAMEQYETFSKQKDDLIKRRKELEASGKSIDELVESLDQRKDEAIERTFKQVSIHFAEIFSRLVPAGRGKLRMQKSIDDITVEEETQSQQNRQKANIESYTGVSIEVSFNSKSNEGLRIQQLSGGQKSLVALATVFAIQKCDPAPFYLFDEIDANLDAQYRTAVAAMIHELSANAQFITTTFRPEMLAQADKFYGVLFNERKVSSIQTIRREDAQDFIENV</sequence>
<feature type="coiled-coil region" evidence="9">
    <location>
        <begin position="180"/>
        <end position="214"/>
    </location>
</feature>
<keyword evidence="6 8" id="KW-0539">Nucleus</keyword>
<dbReference type="GO" id="GO:0016887">
    <property type="term" value="F:ATP hydrolysis activity"/>
    <property type="evidence" value="ECO:0007669"/>
    <property type="project" value="InterPro"/>
</dbReference>
<keyword evidence="7" id="KW-0131">Cell cycle</keyword>
<dbReference type="SUPFAM" id="SSF57997">
    <property type="entry name" value="Tropomyosin"/>
    <property type="match status" value="1"/>
</dbReference>
<dbReference type="PANTHER" id="PTHR43977">
    <property type="entry name" value="STRUCTURAL MAINTENANCE OF CHROMOSOMES PROTEIN 3"/>
    <property type="match status" value="1"/>
</dbReference>
<comment type="subcellular location">
    <subcellularLocation>
        <location evidence="1 8">Nucleus</location>
    </subcellularLocation>
</comment>
<evidence type="ECO:0000256" key="4">
    <source>
        <dbReference type="ARBA" id="ARBA00022776"/>
    </source>
</evidence>
<reference evidence="11" key="1">
    <citation type="submission" date="2020-07" db="EMBL/GenBank/DDBJ databases">
        <title>Draft Genome Sequence of a Deep-Sea Yeast, Naganishia (Cryptococcus) liquefaciens strain N6.</title>
        <authorList>
            <person name="Han Y.W."/>
            <person name="Kajitani R."/>
            <person name="Morimoto H."/>
            <person name="Parhat M."/>
            <person name="Tsubouchi H."/>
            <person name="Bakenova O."/>
            <person name="Ogata M."/>
            <person name="Argunhan B."/>
            <person name="Aoki R."/>
            <person name="Kajiwara S."/>
            <person name="Itoh T."/>
            <person name="Iwasaki H."/>
        </authorList>
    </citation>
    <scope>NUCLEOTIDE SEQUENCE</scope>
    <source>
        <strain evidence="11">N6</strain>
    </source>
</reference>
<dbReference type="GO" id="GO:0005524">
    <property type="term" value="F:ATP binding"/>
    <property type="evidence" value="ECO:0007669"/>
    <property type="project" value="InterPro"/>
</dbReference>
<name>A0A8H3YBX3_9TREE</name>
<dbReference type="InterPro" id="IPR036277">
    <property type="entry name" value="SMC_hinge_sf"/>
</dbReference>
<evidence type="ECO:0000256" key="9">
    <source>
        <dbReference type="SAM" id="Coils"/>
    </source>
</evidence>
<evidence type="ECO:0000256" key="6">
    <source>
        <dbReference type="ARBA" id="ARBA00023242"/>
    </source>
</evidence>
<dbReference type="InterPro" id="IPR024704">
    <property type="entry name" value="SMC"/>
</dbReference>
<feature type="coiled-coil region" evidence="9">
    <location>
        <begin position="681"/>
        <end position="771"/>
    </location>
</feature>
<evidence type="ECO:0000256" key="8">
    <source>
        <dbReference type="PIRNR" id="PIRNR005719"/>
    </source>
</evidence>
<evidence type="ECO:0000256" key="7">
    <source>
        <dbReference type="ARBA" id="ARBA00023306"/>
    </source>
</evidence>